<evidence type="ECO:0000313" key="13">
    <source>
        <dbReference type="EMBL" id="QDQ41372.1"/>
    </source>
</evidence>
<keyword evidence="10 12" id="KW-0472">Membrane</keyword>
<dbReference type="EC" id="7.1.1.-" evidence="11"/>
<protein>
    <recommendedName>
        <fullName evidence="11">NADH-quinone oxidoreductase subunit</fullName>
        <ecNumber evidence="11">7.1.1.-</ecNumber>
    </recommendedName>
</protein>
<dbReference type="GO" id="GO:0030964">
    <property type="term" value="C:NADH dehydrogenase complex"/>
    <property type="evidence" value="ECO:0007669"/>
    <property type="project" value="TreeGrafter"/>
</dbReference>
<reference evidence="14" key="1">
    <citation type="submission" date="2019-03" db="EMBL/GenBank/DDBJ databases">
        <title>Complete genome of Methylacidiphilum kamchatkense Kam1.</title>
        <authorList>
            <person name="Kruse T."/>
            <person name="Murarilal Ratnadevi C."/>
            <person name="Erikstad H.-A."/>
            <person name="Birkeland N.-K."/>
        </authorList>
    </citation>
    <scope>NUCLEOTIDE SEQUENCE [LARGE SCALE GENOMIC DNA]</scope>
    <source>
        <strain evidence="14">kam1</strain>
    </source>
</reference>
<keyword evidence="13" id="KW-0830">Ubiquinone</keyword>
<dbReference type="Proteomes" id="UP000315925">
    <property type="component" value="Chromosome"/>
</dbReference>
<dbReference type="AlphaFoldDB" id="A0A516TJE4"/>
<name>A0A516TJE4_9BACT</name>
<keyword evidence="5 11" id="KW-0812">Transmembrane</keyword>
<proteinExistence type="inferred from homology"/>
<evidence type="ECO:0000256" key="6">
    <source>
        <dbReference type="ARBA" id="ARBA00022719"/>
    </source>
</evidence>
<organism evidence="13 14">
    <name type="scientific">Methylacidiphilum kamchatkense Kam1</name>
    <dbReference type="NCBI Taxonomy" id="1202785"/>
    <lineage>
        <taxon>Bacteria</taxon>
        <taxon>Pseudomonadati</taxon>
        <taxon>Verrucomicrobiota</taxon>
        <taxon>Methylacidiphilae</taxon>
        <taxon>Methylacidiphilales</taxon>
        <taxon>Methylacidiphilaceae</taxon>
        <taxon>Methylacidiphilum (ex Ratnadevi et al. 2023)</taxon>
    </lineage>
</organism>
<dbReference type="EMBL" id="CP037899">
    <property type="protein sequence ID" value="QDQ41372.1"/>
    <property type="molecule type" value="Genomic_DNA"/>
</dbReference>
<comment type="function">
    <text evidence="11">NDH-1 shuttles electrons from NADH, via FMN and iron-sulfur (Fe-S) centers, to quinones in the respiratory chain.</text>
</comment>
<dbReference type="InterPro" id="IPR038430">
    <property type="entry name" value="NDAH_ubi_oxred_su3_sf"/>
</dbReference>
<keyword evidence="3" id="KW-0813">Transport</keyword>
<evidence type="ECO:0000256" key="1">
    <source>
        <dbReference type="ARBA" id="ARBA00004370"/>
    </source>
</evidence>
<evidence type="ECO:0000256" key="8">
    <source>
        <dbReference type="ARBA" id="ARBA00022989"/>
    </source>
</evidence>
<evidence type="ECO:0000256" key="12">
    <source>
        <dbReference type="SAM" id="Phobius"/>
    </source>
</evidence>
<evidence type="ECO:0000256" key="10">
    <source>
        <dbReference type="ARBA" id="ARBA00023136"/>
    </source>
</evidence>
<comment type="similarity">
    <text evidence="2 11">Belongs to the complex I subunit 3 family.</text>
</comment>
<dbReference type="Pfam" id="PF00507">
    <property type="entry name" value="Oxidored_q4"/>
    <property type="match status" value="1"/>
</dbReference>
<dbReference type="STRING" id="1202785.A946_10490"/>
<dbReference type="GO" id="GO:0008137">
    <property type="term" value="F:NADH dehydrogenase (ubiquinone) activity"/>
    <property type="evidence" value="ECO:0007669"/>
    <property type="project" value="InterPro"/>
</dbReference>
<dbReference type="PANTHER" id="PTHR11058">
    <property type="entry name" value="NADH-UBIQUINONE OXIDOREDUCTASE CHAIN 3"/>
    <property type="match status" value="1"/>
</dbReference>
<evidence type="ECO:0000256" key="11">
    <source>
        <dbReference type="RuleBase" id="RU003639"/>
    </source>
</evidence>
<keyword evidence="6 11" id="KW-0874">Quinone</keyword>
<keyword evidence="9 11" id="KW-0520">NAD</keyword>
<dbReference type="GO" id="GO:0005886">
    <property type="term" value="C:plasma membrane"/>
    <property type="evidence" value="ECO:0007669"/>
    <property type="project" value="UniProtKB-SubCell"/>
</dbReference>
<comment type="subcellular location">
    <subcellularLocation>
        <location evidence="11">Cell membrane</location>
        <topology evidence="11">Multi-pass membrane protein</topology>
    </subcellularLocation>
    <subcellularLocation>
        <location evidence="1">Membrane</location>
    </subcellularLocation>
</comment>
<keyword evidence="4" id="KW-1003">Cell membrane</keyword>
<evidence type="ECO:0000313" key="14">
    <source>
        <dbReference type="Proteomes" id="UP000315925"/>
    </source>
</evidence>
<sequence>MSLFLAQSQPLSEQINTLAFVFQFLAALLVAAGMLGVAALIGQKGRKTKEKDIPYECGKDPIGPQNPRFSVKFYMVAMLFILFDIETIFFFAWAISYQDLLSQGIGALFVILFFLFLLGVGFVYEVQKKSLDWTQRG</sequence>
<gene>
    <name evidence="13" type="ORF">kam1_113</name>
</gene>
<evidence type="ECO:0000256" key="7">
    <source>
        <dbReference type="ARBA" id="ARBA00022967"/>
    </source>
</evidence>
<dbReference type="RefSeq" id="WP_052250561.1">
    <property type="nucleotide sequence ID" value="NZ_CP037899.1"/>
</dbReference>
<evidence type="ECO:0000256" key="3">
    <source>
        <dbReference type="ARBA" id="ARBA00022448"/>
    </source>
</evidence>
<feature type="transmembrane region" description="Helical" evidence="12">
    <location>
        <begin position="20"/>
        <end position="41"/>
    </location>
</feature>
<feature type="transmembrane region" description="Helical" evidence="12">
    <location>
        <begin position="73"/>
        <end position="95"/>
    </location>
</feature>
<dbReference type="OrthoDB" id="9791970at2"/>
<dbReference type="GO" id="GO:0048038">
    <property type="term" value="F:quinone binding"/>
    <property type="evidence" value="ECO:0007669"/>
    <property type="project" value="UniProtKB-KW"/>
</dbReference>
<evidence type="ECO:0000256" key="2">
    <source>
        <dbReference type="ARBA" id="ARBA00008472"/>
    </source>
</evidence>
<dbReference type="KEGG" id="mkc:kam1_113"/>
<feature type="transmembrane region" description="Helical" evidence="12">
    <location>
        <begin position="101"/>
        <end position="124"/>
    </location>
</feature>
<accession>A0A516TJE4</accession>
<keyword evidence="8 12" id="KW-1133">Transmembrane helix</keyword>
<evidence type="ECO:0000256" key="5">
    <source>
        <dbReference type="ARBA" id="ARBA00022692"/>
    </source>
</evidence>
<comment type="catalytic activity">
    <reaction evidence="11">
        <text>a quinone + NADH + 5 H(+)(in) = a quinol + NAD(+) + 4 H(+)(out)</text>
        <dbReference type="Rhea" id="RHEA:57888"/>
        <dbReference type="ChEBI" id="CHEBI:15378"/>
        <dbReference type="ChEBI" id="CHEBI:24646"/>
        <dbReference type="ChEBI" id="CHEBI:57540"/>
        <dbReference type="ChEBI" id="CHEBI:57945"/>
        <dbReference type="ChEBI" id="CHEBI:132124"/>
    </reaction>
</comment>
<dbReference type="InterPro" id="IPR000440">
    <property type="entry name" value="NADH_UbQ/plastoQ_OxRdtase_su3"/>
</dbReference>
<evidence type="ECO:0000256" key="9">
    <source>
        <dbReference type="ARBA" id="ARBA00023027"/>
    </source>
</evidence>
<keyword evidence="7" id="KW-1278">Translocase</keyword>
<dbReference type="Gene3D" id="1.20.58.1610">
    <property type="entry name" value="NADH:ubiquinone/plastoquinone oxidoreductase, chain 3"/>
    <property type="match status" value="1"/>
</dbReference>
<evidence type="ECO:0000256" key="4">
    <source>
        <dbReference type="ARBA" id="ARBA00022475"/>
    </source>
</evidence>
<dbReference type="PANTHER" id="PTHR11058:SF22">
    <property type="entry name" value="NADH-QUINONE OXIDOREDUCTASE SUBUNIT A"/>
    <property type="match status" value="1"/>
</dbReference>